<accession>A0A978VBP2</accession>
<dbReference type="InterPro" id="IPR001005">
    <property type="entry name" value="SANT/Myb"/>
</dbReference>
<comment type="subcellular location">
    <subcellularLocation>
        <location evidence="1">Nucleus</location>
    </subcellularLocation>
</comment>
<dbReference type="GO" id="GO:0043565">
    <property type="term" value="F:sequence-specific DNA binding"/>
    <property type="evidence" value="ECO:0007669"/>
    <property type="project" value="InterPro"/>
</dbReference>
<protein>
    <submittedName>
        <fullName evidence="9">Uncharacterized protein</fullName>
    </submittedName>
</protein>
<reference evidence="9" key="1">
    <citation type="journal article" date="2021" name="Front. Plant Sci.">
        <title>Chromosome-Scale Genome Assembly for Chinese Sour Jujube and Insights Into Its Genome Evolution and Domestication Signature.</title>
        <authorList>
            <person name="Shen L.-Y."/>
            <person name="Luo H."/>
            <person name="Wang X.-L."/>
            <person name="Wang X.-M."/>
            <person name="Qiu X.-J."/>
            <person name="Liu H."/>
            <person name="Zhou S.-S."/>
            <person name="Jia K.-H."/>
            <person name="Nie S."/>
            <person name="Bao Y.-T."/>
            <person name="Zhang R.-G."/>
            <person name="Yun Q.-Z."/>
            <person name="Chai Y.-H."/>
            <person name="Lu J.-Y."/>
            <person name="Li Y."/>
            <person name="Zhao S.-W."/>
            <person name="Mao J.-F."/>
            <person name="Jia S.-G."/>
            <person name="Mao Y.-M."/>
        </authorList>
    </citation>
    <scope>NUCLEOTIDE SEQUENCE</scope>
    <source>
        <strain evidence="9">AT0</strain>
        <tissue evidence="9">Leaf</tissue>
    </source>
</reference>
<dbReference type="CDD" id="cd00167">
    <property type="entry name" value="SANT"/>
    <property type="match status" value="1"/>
</dbReference>
<dbReference type="EMBL" id="JAEACU010000006">
    <property type="protein sequence ID" value="KAH7525327.1"/>
    <property type="molecule type" value="Genomic_DNA"/>
</dbReference>
<gene>
    <name evidence="9" type="ORF">FEM48_Zijuj06G0213000</name>
</gene>
<evidence type="ECO:0000256" key="4">
    <source>
        <dbReference type="ARBA" id="ARBA00023125"/>
    </source>
</evidence>
<keyword evidence="6" id="KW-0539">Nucleus</keyword>
<dbReference type="SUPFAM" id="SSF46689">
    <property type="entry name" value="Homeodomain-like"/>
    <property type="match status" value="1"/>
</dbReference>
<dbReference type="PANTHER" id="PTHR45675:SF117">
    <property type="entry name" value="MYB-RELATED PROTEIN MYBAS2-LIKE"/>
    <property type="match status" value="1"/>
</dbReference>
<dbReference type="PROSITE" id="PS51294">
    <property type="entry name" value="HTH_MYB"/>
    <property type="match status" value="1"/>
</dbReference>
<dbReference type="InterPro" id="IPR044676">
    <property type="entry name" value="EOBI/EOBII-like_plant"/>
</dbReference>
<dbReference type="Proteomes" id="UP000813462">
    <property type="component" value="Unassembled WGS sequence"/>
</dbReference>
<proteinExistence type="predicted"/>
<keyword evidence="3" id="KW-0805">Transcription regulation</keyword>
<evidence type="ECO:0000256" key="5">
    <source>
        <dbReference type="ARBA" id="ARBA00023163"/>
    </source>
</evidence>
<comment type="caution">
    <text evidence="9">The sequence shown here is derived from an EMBL/GenBank/DDBJ whole genome shotgun (WGS) entry which is preliminary data.</text>
</comment>
<evidence type="ECO:0000256" key="3">
    <source>
        <dbReference type="ARBA" id="ARBA00023015"/>
    </source>
</evidence>
<organism evidence="9 10">
    <name type="scientific">Ziziphus jujuba var. spinosa</name>
    <dbReference type="NCBI Taxonomy" id="714518"/>
    <lineage>
        <taxon>Eukaryota</taxon>
        <taxon>Viridiplantae</taxon>
        <taxon>Streptophyta</taxon>
        <taxon>Embryophyta</taxon>
        <taxon>Tracheophyta</taxon>
        <taxon>Spermatophyta</taxon>
        <taxon>Magnoliopsida</taxon>
        <taxon>eudicotyledons</taxon>
        <taxon>Gunneridae</taxon>
        <taxon>Pentapetalae</taxon>
        <taxon>rosids</taxon>
        <taxon>fabids</taxon>
        <taxon>Rosales</taxon>
        <taxon>Rhamnaceae</taxon>
        <taxon>Paliureae</taxon>
        <taxon>Ziziphus</taxon>
    </lineage>
</organism>
<dbReference type="SMART" id="SM00717">
    <property type="entry name" value="SANT"/>
    <property type="match status" value="1"/>
</dbReference>
<dbReference type="InterPro" id="IPR009057">
    <property type="entry name" value="Homeodomain-like_sf"/>
</dbReference>
<dbReference type="InterPro" id="IPR017930">
    <property type="entry name" value="Myb_dom"/>
</dbReference>
<keyword evidence="4" id="KW-0238">DNA-binding</keyword>
<keyword evidence="5" id="KW-0804">Transcription</keyword>
<dbReference type="FunFam" id="1.10.10.60:FF:000011">
    <property type="entry name" value="Myb transcription factor"/>
    <property type="match status" value="1"/>
</dbReference>
<dbReference type="GO" id="GO:0003700">
    <property type="term" value="F:DNA-binding transcription factor activity"/>
    <property type="evidence" value="ECO:0007669"/>
    <property type="project" value="InterPro"/>
</dbReference>
<feature type="domain" description="Myb-like" evidence="7">
    <location>
        <begin position="15"/>
        <end position="67"/>
    </location>
</feature>
<dbReference type="PROSITE" id="PS50090">
    <property type="entry name" value="MYB_LIKE"/>
    <property type="match status" value="1"/>
</dbReference>
<dbReference type="PANTHER" id="PTHR45675">
    <property type="entry name" value="MYB TRANSCRIPTION FACTOR-RELATED-RELATED"/>
    <property type="match status" value="1"/>
</dbReference>
<dbReference type="GO" id="GO:0005634">
    <property type="term" value="C:nucleus"/>
    <property type="evidence" value="ECO:0007669"/>
    <property type="project" value="UniProtKB-SubCell"/>
</dbReference>
<sequence length="219" mass="25130">MSTSSKSTTSCSEDDNELRRGPWTIEEDTLLIHYIAHHGEGRWNLLAKRSGLRRTGKSCSLSWLNYLKPDVKRSNLTLEEQLLILDLHGQQVHTYIYIYIYILINNHNFTYLGGRTMKSRTIGGQELRNKLSILRLTAKAQHCKTSLDSSESMNHNTLGKSYSNVNNGSSIDIYNDASLSASGMFENPAGDYHVEHNSWNDSDFLCSMWNMDELWQYRN</sequence>
<dbReference type="AlphaFoldDB" id="A0A978VBP2"/>
<evidence type="ECO:0000259" key="8">
    <source>
        <dbReference type="PROSITE" id="PS51294"/>
    </source>
</evidence>
<feature type="domain" description="HTH myb-type" evidence="8">
    <location>
        <begin position="15"/>
        <end position="71"/>
    </location>
</feature>
<dbReference type="Gene3D" id="1.10.10.60">
    <property type="entry name" value="Homeodomain-like"/>
    <property type="match status" value="1"/>
</dbReference>
<evidence type="ECO:0000256" key="1">
    <source>
        <dbReference type="ARBA" id="ARBA00004123"/>
    </source>
</evidence>
<evidence type="ECO:0000256" key="6">
    <source>
        <dbReference type="ARBA" id="ARBA00023242"/>
    </source>
</evidence>
<evidence type="ECO:0000313" key="10">
    <source>
        <dbReference type="Proteomes" id="UP000813462"/>
    </source>
</evidence>
<evidence type="ECO:0000259" key="7">
    <source>
        <dbReference type="PROSITE" id="PS50090"/>
    </source>
</evidence>
<name>A0A978VBP2_ZIZJJ</name>
<evidence type="ECO:0000313" key="9">
    <source>
        <dbReference type="EMBL" id="KAH7525327.1"/>
    </source>
</evidence>
<keyword evidence="2" id="KW-0677">Repeat</keyword>
<evidence type="ECO:0000256" key="2">
    <source>
        <dbReference type="ARBA" id="ARBA00022737"/>
    </source>
</evidence>
<dbReference type="Pfam" id="PF00249">
    <property type="entry name" value="Myb_DNA-binding"/>
    <property type="match status" value="1"/>
</dbReference>